<evidence type="ECO:0000313" key="1">
    <source>
        <dbReference type="EMBL" id="RPA82365.1"/>
    </source>
</evidence>
<organism evidence="1 2">
    <name type="scientific">Ascobolus immersus RN42</name>
    <dbReference type="NCBI Taxonomy" id="1160509"/>
    <lineage>
        <taxon>Eukaryota</taxon>
        <taxon>Fungi</taxon>
        <taxon>Dikarya</taxon>
        <taxon>Ascomycota</taxon>
        <taxon>Pezizomycotina</taxon>
        <taxon>Pezizomycetes</taxon>
        <taxon>Pezizales</taxon>
        <taxon>Ascobolaceae</taxon>
        <taxon>Ascobolus</taxon>
    </lineage>
</organism>
<protein>
    <submittedName>
        <fullName evidence="1">Uncharacterized protein</fullName>
    </submittedName>
</protein>
<gene>
    <name evidence="1" type="ORF">BJ508DRAFT_325633</name>
</gene>
<proteinExistence type="predicted"/>
<dbReference type="Proteomes" id="UP000275078">
    <property type="component" value="Unassembled WGS sequence"/>
</dbReference>
<dbReference type="EMBL" id="ML119672">
    <property type="protein sequence ID" value="RPA82365.1"/>
    <property type="molecule type" value="Genomic_DNA"/>
</dbReference>
<accession>A0A3N4I8H2</accession>
<dbReference type="AlphaFoldDB" id="A0A3N4I8H2"/>
<keyword evidence="2" id="KW-1185">Reference proteome</keyword>
<evidence type="ECO:0000313" key="2">
    <source>
        <dbReference type="Proteomes" id="UP000275078"/>
    </source>
</evidence>
<reference evidence="1 2" key="1">
    <citation type="journal article" date="2018" name="Nat. Ecol. Evol.">
        <title>Pezizomycetes genomes reveal the molecular basis of ectomycorrhizal truffle lifestyle.</title>
        <authorList>
            <person name="Murat C."/>
            <person name="Payen T."/>
            <person name="Noel B."/>
            <person name="Kuo A."/>
            <person name="Morin E."/>
            <person name="Chen J."/>
            <person name="Kohler A."/>
            <person name="Krizsan K."/>
            <person name="Balestrini R."/>
            <person name="Da Silva C."/>
            <person name="Montanini B."/>
            <person name="Hainaut M."/>
            <person name="Levati E."/>
            <person name="Barry K.W."/>
            <person name="Belfiori B."/>
            <person name="Cichocki N."/>
            <person name="Clum A."/>
            <person name="Dockter R.B."/>
            <person name="Fauchery L."/>
            <person name="Guy J."/>
            <person name="Iotti M."/>
            <person name="Le Tacon F."/>
            <person name="Lindquist E.A."/>
            <person name="Lipzen A."/>
            <person name="Malagnac F."/>
            <person name="Mello A."/>
            <person name="Molinier V."/>
            <person name="Miyauchi S."/>
            <person name="Poulain J."/>
            <person name="Riccioni C."/>
            <person name="Rubini A."/>
            <person name="Sitrit Y."/>
            <person name="Splivallo R."/>
            <person name="Traeger S."/>
            <person name="Wang M."/>
            <person name="Zifcakova L."/>
            <person name="Wipf D."/>
            <person name="Zambonelli A."/>
            <person name="Paolocci F."/>
            <person name="Nowrousian M."/>
            <person name="Ottonello S."/>
            <person name="Baldrian P."/>
            <person name="Spatafora J.W."/>
            <person name="Henrissat B."/>
            <person name="Nagy L.G."/>
            <person name="Aury J.M."/>
            <person name="Wincker P."/>
            <person name="Grigoriev I.V."/>
            <person name="Bonfante P."/>
            <person name="Martin F.M."/>
        </authorList>
    </citation>
    <scope>NUCLEOTIDE SEQUENCE [LARGE SCALE GENOMIC DNA]</scope>
    <source>
        <strain evidence="1 2">RN42</strain>
    </source>
</reference>
<sequence length="832" mass="94897">MDTPDGASEQLSWTFTVIADMGSDDYHGPFKLELFKGIRYGQVEDIMLRDHQHLFPSSDQSESIHFTVIYNIRYDCSLPENKLEGHHLISRVAEEAFNSYILGHQRHLRGVSKEDSENPEIINLFITNKPDPDCIRRYLQMCYSGYHPPLPLRLTLVGSEIGGSWDYQQCPELIAQLSSDLDELKSSWDAGIYDNAKLHSFLASGIQGTGKSRLGREFPRLCLEIVRAKHPDSDFYRTLASLKVFHIELTNANGYIRKNRELHTDFDKSVATRMVSQCSKSYAYYRQVKAEIESGSVSFHDDEYISAATGLSRHRIPPSSDSCPSSQTFLHFLARRTGLPSTRDLRGAQRLDKRFSAIIIIDSITSFVEEEGFRQILDEFLKSVTLSGGLVLVLCCATITTWNMVVDLNKLGGLFKKLPLGSMDLPTTTDSHGVRHPIFKLPSELQPCLKSYIDFSRGNGAAFELLYNEVASKHCLDFSLGKTEEDPAERTTNGVLSQTTSHLPALDMFEYFRDEIKSHRPPKLEGIQDPRNYRDGTDVGFSRHFNNLPLQRFHPEAENFLRLCQDNPSTKHTVLPLTIPGSPYILTTFATPDSHTLELTIYDTSSPPRIYLHTTIPVTPSEWGRIGSSRDTIITRHCPESRHLVKLYYCQNIDVRLNGWKACMGKKNRMPRPRVWRADIIAGIGEFALFPAGVEVYPVVYALPWLCEAEHYRHILDPVRRVMVTEAGWPLPWVMHGTGLDFDDYPEHDEEDVVNTWEAQYFEVDTIEGEKTGLGNGWRDVQLKKTARVKWDEWEERRNSYIGKLKRNPRGRIDAIGEGVIRFQDGKVWKLD</sequence>
<name>A0A3N4I8H2_ASCIM</name>